<sequence>MEAWQGSESLLAYLKAAVARLDGFDSREGERGSVASVRIWRREAPEIWAEVAANGDLWQMVATVGGFLYVDLNEGSSEAEVHADLDKLVEIARSYCDQRPQPRGRLSPKITVRTPRGELVMPRSTATNIREFFAGSWLRGPLR</sequence>
<protein>
    <submittedName>
        <fullName evidence="1">Uncharacterized protein</fullName>
    </submittedName>
</protein>
<organism evidence="1 2">
    <name type="scientific">Cellulomonas rhizosphaerae</name>
    <dbReference type="NCBI Taxonomy" id="2293719"/>
    <lineage>
        <taxon>Bacteria</taxon>
        <taxon>Bacillati</taxon>
        <taxon>Actinomycetota</taxon>
        <taxon>Actinomycetes</taxon>
        <taxon>Micrococcales</taxon>
        <taxon>Cellulomonadaceae</taxon>
        <taxon>Cellulomonas</taxon>
    </lineage>
</organism>
<proteinExistence type="predicted"/>
<dbReference type="AlphaFoldDB" id="A0A413RLC8"/>
<gene>
    <name evidence="1" type="ORF">D1825_09860</name>
</gene>
<evidence type="ECO:0000313" key="2">
    <source>
        <dbReference type="Proteomes" id="UP000283374"/>
    </source>
</evidence>
<dbReference type="EMBL" id="QWKP01000193">
    <property type="protein sequence ID" value="RHA40713.1"/>
    <property type="molecule type" value="Genomic_DNA"/>
</dbReference>
<dbReference type="Proteomes" id="UP000283374">
    <property type="component" value="Unassembled WGS sequence"/>
</dbReference>
<comment type="caution">
    <text evidence="1">The sequence shown here is derived from an EMBL/GenBank/DDBJ whole genome shotgun (WGS) entry which is preliminary data.</text>
</comment>
<accession>A0A413RLC8</accession>
<dbReference type="RefSeq" id="WP_118767248.1">
    <property type="nucleotide sequence ID" value="NZ_QWKP01000193.1"/>
</dbReference>
<keyword evidence="2" id="KW-1185">Reference proteome</keyword>
<name>A0A413RLC8_9CELL</name>
<reference evidence="1 2" key="1">
    <citation type="submission" date="2018-08" db="EMBL/GenBank/DDBJ databases">
        <title>Cellulomonas rhizosphaerae sp. nov., a novel actinomycete isolated from soil.</title>
        <authorList>
            <person name="Tian Y."/>
        </authorList>
    </citation>
    <scope>NUCLEOTIDE SEQUENCE [LARGE SCALE GENOMIC DNA]</scope>
    <source>
        <strain evidence="1 2">NEAU-TCZ24</strain>
    </source>
</reference>
<evidence type="ECO:0000313" key="1">
    <source>
        <dbReference type="EMBL" id="RHA40713.1"/>
    </source>
</evidence>